<evidence type="ECO:0000256" key="1">
    <source>
        <dbReference type="SAM" id="MobiDB-lite"/>
    </source>
</evidence>
<feature type="compositionally biased region" description="Basic and acidic residues" evidence="1">
    <location>
        <begin position="27"/>
        <end position="38"/>
    </location>
</feature>
<reference evidence="2" key="1">
    <citation type="submission" date="2023-07" db="EMBL/GenBank/DDBJ databases">
        <authorList>
            <consortium name="CYATHOMIX"/>
        </authorList>
    </citation>
    <scope>NUCLEOTIDE SEQUENCE</scope>
    <source>
        <strain evidence="2">N/A</strain>
    </source>
</reference>
<feature type="region of interest" description="Disordered" evidence="1">
    <location>
        <begin position="1"/>
        <end position="59"/>
    </location>
</feature>
<organism evidence="2 3">
    <name type="scientific">Cylicocyclus nassatus</name>
    <name type="common">Nematode worm</name>
    <dbReference type="NCBI Taxonomy" id="53992"/>
    <lineage>
        <taxon>Eukaryota</taxon>
        <taxon>Metazoa</taxon>
        <taxon>Ecdysozoa</taxon>
        <taxon>Nematoda</taxon>
        <taxon>Chromadorea</taxon>
        <taxon>Rhabditida</taxon>
        <taxon>Rhabditina</taxon>
        <taxon>Rhabditomorpha</taxon>
        <taxon>Strongyloidea</taxon>
        <taxon>Strongylidae</taxon>
        <taxon>Cylicocyclus</taxon>
    </lineage>
</organism>
<evidence type="ECO:0000313" key="3">
    <source>
        <dbReference type="Proteomes" id="UP001176961"/>
    </source>
</evidence>
<gene>
    <name evidence="2" type="ORF">CYNAS_LOCUS21782</name>
</gene>
<accession>A0AA36ME20</accession>
<name>A0AA36ME20_CYLNA</name>
<protein>
    <submittedName>
        <fullName evidence="2">Uncharacterized protein</fullName>
    </submittedName>
</protein>
<dbReference type="AlphaFoldDB" id="A0AA36ME20"/>
<dbReference type="EMBL" id="CATQJL010000326">
    <property type="protein sequence ID" value="CAJ0609799.1"/>
    <property type="molecule type" value="Genomic_DNA"/>
</dbReference>
<sequence length="335" mass="38527">MSSSETVKSLFEKALRNPPPDDFDLNMQERNEDHPKRSTEKKRRRGRKLVKPVTPPPAAVRNEEAMGHTFEKTKGSLRYNWEYISAFVNRAIKFYRSPRQCSLRNQLVVRPRETGQTMVVDPLTKKPRKAEMTPAEVAHQCEGRVSTDLQYAYDADRLREAFYTGRLQLIESLAAKQNEFMENRRTIDPKWLEPSGRLPAAQESRLSALGVRYDLTVCPSDIIKNLNREEEKRLTQEAAKKKLTKQQTSNEISPSSLRLILHHDPRDVGLPYSVNHQQIRVGPMQTSPPQQSMGQNFPMTTKMLPTRIAESRQPHQIHARPLVLLVPFFAADRGH</sequence>
<dbReference type="Proteomes" id="UP001176961">
    <property type="component" value="Unassembled WGS sequence"/>
</dbReference>
<comment type="caution">
    <text evidence="2">The sequence shown here is derived from an EMBL/GenBank/DDBJ whole genome shotgun (WGS) entry which is preliminary data.</text>
</comment>
<evidence type="ECO:0000313" key="2">
    <source>
        <dbReference type="EMBL" id="CAJ0609799.1"/>
    </source>
</evidence>
<proteinExistence type="predicted"/>
<keyword evidence="3" id="KW-1185">Reference proteome</keyword>
<feature type="compositionally biased region" description="Basic residues" evidence="1">
    <location>
        <begin position="39"/>
        <end position="50"/>
    </location>
</feature>